<feature type="compositionally biased region" description="Polar residues" evidence="1">
    <location>
        <begin position="201"/>
        <end position="211"/>
    </location>
</feature>
<evidence type="ECO:0000256" key="1">
    <source>
        <dbReference type="SAM" id="MobiDB-lite"/>
    </source>
</evidence>
<reference evidence="2" key="1">
    <citation type="submission" date="2023-03" db="EMBL/GenBank/DDBJ databases">
        <title>Massive genome expansion in bonnet fungi (Mycena s.s.) driven by repeated elements and novel gene families across ecological guilds.</title>
        <authorList>
            <consortium name="Lawrence Berkeley National Laboratory"/>
            <person name="Harder C.B."/>
            <person name="Miyauchi S."/>
            <person name="Viragh M."/>
            <person name="Kuo A."/>
            <person name="Thoen E."/>
            <person name="Andreopoulos B."/>
            <person name="Lu D."/>
            <person name="Skrede I."/>
            <person name="Drula E."/>
            <person name="Henrissat B."/>
            <person name="Morin E."/>
            <person name="Kohler A."/>
            <person name="Barry K."/>
            <person name="LaButti K."/>
            <person name="Morin E."/>
            <person name="Salamov A."/>
            <person name="Lipzen A."/>
            <person name="Mereny Z."/>
            <person name="Hegedus B."/>
            <person name="Baldrian P."/>
            <person name="Stursova M."/>
            <person name="Weitz H."/>
            <person name="Taylor A."/>
            <person name="Grigoriev I.V."/>
            <person name="Nagy L.G."/>
            <person name="Martin F."/>
            <person name="Kauserud H."/>
        </authorList>
    </citation>
    <scope>NUCLEOTIDE SEQUENCE</scope>
    <source>
        <strain evidence="2">CBHHK173m</strain>
    </source>
</reference>
<evidence type="ECO:0000313" key="3">
    <source>
        <dbReference type="Proteomes" id="UP001222325"/>
    </source>
</evidence>
<sequence>MYVATGSLPRVSCLFHRQLSKMQYTDKPVRSRAPRRSVDLEVVEDSEPEREALRQTQRLEKKKRKLVAVHPLELAAMAEKPSVIDISDESVHASPAASSAGLTPSTVSVIEISDSSVDLSEPYDIVNKDVVSLHSSMPNANTTTDDTTNMSILPGDPYVDAASNPFPSLDHSADDEEIIPMLNLAHFAFTNPRIVQHRTFSSTAGSHSSNDTRARAPTKHVAREPSTRSVADFSDTELKKLVKCVSCDIAWTARKSAAQKLVHIRTCAKKNGLTDETVRILIRKEVDAAPIDAGPSKRKGKAPMDEPVTPATLLEDVVRDAAPKRKGKRKETVDALKSVSETRETILERARVLLDVGPFSNEQSFVVQTQALSSTGPTTVPEPTQAFGVSRLGQRQGSKLSLLRKQDSDSEPELPPTTQAFAPSKLGARPASSRWGYESESERESSASDRDVSPARKSNKPFNFAPSPSSVREGRRRRSPKPKQSDEWDDDEAYVHFEPEVNRETAVESIVPTRQTHKKATRQGRGTKSPKSRPKVAEDVAPPKRRRRKKGEDEFDENWELGIKDKIIKDRDLHLRILRYEPISFDIFLKFATNNGEVAGALLKLKLRIFLDKQAINFYGGEPGRGRRR</sequence>
<evidence type="ECO:0000313" key="2">
    <source>
        <dbReference type="EMBL" id="KAJ7094627.1"/>
    </source>
</evidence>
<protein>
    <submittedName>
        <fullName evidence="2">Uncharacterized protein</fullName>
    </submittedName>
</protein>
<name>A0AAD6XTK1_9AGAR</name>
<gene>
    <name evidence="2" type="ORF">B0H15DRAFT_830270</name>
</gene>
<feature type="compositionally biased region" description="Basic and acidic residues" evidence="1">
    <location>
        <begin position="493"/>
        <end position="506"/>
    </location>
</feature>
<dbReference type="EMBL" id="JARJCN010000014">
    <property type="protein sequence ID" value="KAJ7094627.1"/>
    <property type="molecule type" value="Genomic_DNA"/>
</dbReference>
<dbReference type="Proteomes" id="UP001222325">
    <property type="component" value="Unassembled WGS sequence"/>
</dbReference>
<feature type="compositionally biased region" description="Polar residues" evidence="1">
    <location>
        <begin position="372"/>
        <end position="382"/>
    </location>
</feature>
<accession>A0AAD6XTK1</accession>
<proteinExistence type="predicted"/>
<feature type="region of interest" description="Disordered" evidence="1">
    <location>
        <begin position="201"/>
        <end position="228"/>
    </location>
</feature>
<keyword evidence="3" id="KW-1185">Reference proteome</keyword>
<feature type="region of interest" description="Disordered" evidence="1">
    <location>
        <begin position="372"/>
        <end position="554"/>
    </location>
</feature>
<organism evidence="2 3">
    <name type="scientific">Mycena belliarum</name>
    <dbReference type="NCBI Taxonomy" id="1033014"/>
    <lineage>
        <taxon>Eukaryota</taxon>
        <taxon>Fungi</taxon>
        <taxon>Dikarya</taxon>
        <taxon>Basidiomycota</taxon>
        <taxon>Agaricomycotina</taxon>
        <taxon>Agaricomycetes</taxon>
        <taxon>Agaricomycetidae</taxon>
        <taxon>Agaricales</taxon>
        <taxon>Marasmiineae</taxon>
        <taxon>Mycenaceae</taxon>
        <taxon>Mycena</taxon>
    </lineage>
</organism>
<comment type="caution">
    <text evidence="2">The sequence shown here is derived from an EMBL/GenBank/DDBJ whole genome shotgun (WGS) entry which is preliminary data.</text>
</comment>
<feature type="compositionally biased region" description="Basic and acidic residues" evidence="1">
    <location>
        <begin position="440"/>
        <end position="454"/>
    </location>
</feature>
<dbReference type="AlphaFoldDB" id="A0AAD6XTK1"/>